<comment type="caution">
    <text evidence="1">The sequence shown here is derived from an EMBL/GenBank/DDBJ whole genome shotgun (WGS) entry which is preliminary data.</text>
</comment>
<evidence type="ECO:0000313" key="1">
    <source>
        <dbReference type="EMBL" id="MBB5873656.1"/>
    </source>
</evidence>
<gene>
    <name evidence="1" type="ORF">F4553_007090</name>
</gene>
<proteinExistence type="predicted"/>
<reference evidence="1 2" key="1">
    <citation type="submission" date="2020-08" db="EMBL/GenBank/DDBJ databases">
        <title>Sequencing the genomes of 1000 actinobacteria strains.</title>
        <authorList>
            <person name="Klenk H.-P."/>
        </authorList>
    </citation>
    <scope>NUCLEOTIDE SEQUENCE [LARGE SCALE GENOMIC DNA]</scope>
    <source>
        <strain evidence="1 2">DSM 45362</strain>
    </source>
</reference>
<evidence type="ECO:0000313" key="2">
    <source>
        <dbReference type="Proteomes" id="UP000587527"/>
    </source>
</evidence>
<evidence type="ECO:0008006" key="3">
    <source>
        <dbReference type="Google" id="ProtNLM"/>
    </source>
</evidence>
<name>A0A841C1B2_9ACTN</name>
<dbReference type="RefSeq" id="WP_184845138.1">
    <property type="nucleotide sequence ID" value="NZ_JACHMN010000003.1"/>
</dbReference>
<organism evidence="1 2">
    <name type="scientific">Allocatelliglobosispora scoriae</name>
    <dbReference type="NCBI Taxonomy" id="643052"/>
    <lineage>
        <taxon>Bacteria</taxon>
        <taxon>Bacillati</taxon>
        <taxon>Actinomycetota</taxon>
        <taxon>Actinomycetes</taxon>
        <taxon>Micromonosporales</taxon>
        <taxon>Micromonosporaceae</taxon>
        <taxon>Allocatelliglobosispora</taxon>
    </lineage>
</organism>
<dbReference type="EMBL" id="JACHMN010000003">
    <property type="protein sequence ID" value="MBB5873656.1"/>
    <property type="molecule type" value="Genomic_DNA"/>
</dbReference>
<accession>A0A841C1B2</accession>
<sequence length="319" mass="33820">MRLSQPVRASAAEWRAANEQMFAFLRGITVEFFGQTAGRRAANFTASGVVVRVTASGVDIVTAKHNLTMAAGDAPDPVAHFRARVRARLYDVNANLVDSPIASVHLLPHADVADGGYDAVVVRVTDPAFRRRVEGLVAAAGPGHAFRSAAYATEGWIIRPTSELQARSVLTNGHPYNGMEMADFAEFELVQMGYGKHQGDLFGFEHRVLPVTGLAGTLFVDQTHEGWEQVFTFTTDDTNTGASGDSGGPVFAVSPAVAGPLQSAAVPGQPPIPLRRSIALVGLHSGANYFADADDDPGEDGATLNNAITWVSERLALPA</sequence>
<dbReference type="Proteomes" id="UP000587527">
    <property type="component" value="Unassembled WGS sequence"/>
</dbReference>
<protein>
    <recommendedName>
        <fullName evidence="3">Serine protease</fullName>
    </recommendedName>
</protein>
<keyword evidence="2" id="KW-1185">Reference proteome</keyword>
<dbReference type="AlphaFoldDB" id="A0A841C1B2"/>